<accession>A0A1X2EIR9</accession>
<reference evidence="1 2" key="1">
    <citation type="submission" date="2016-01" db="EMBL/GenBank/DDBJ databases">
        <title>The new phylogeny of the genus Mycobacterium.</title>
        <authorList>
            <person name="Tarcisio F."/>
            <person name="Conor M."/>
            <person name="Antonella G."/>
            <person name="Elisabetta G."/>
            <person name="Giulia F.S."/>
            <person name="Sara T."/>
            <person name="Anna F."/>
            <person name="Clotilde B."/>
            <person name="Roberto B."/>
            <person name="Veronica D.S."/>
            <person name="Fabio R."/>
            <person name="Monica P."/>
            <person name="Olivier J."/>
            <person name="Enrico T."/>
            <person name="Nicola S."/>
        </authorList>
    </citation>
    <scope>NUCLEOTIDE SEQUENCE [LARGE SCALE GENOMIC DNA]</scope>
    <source>
        <strain evidence="1 2">DSM 44166</strain>
    </source>
</reference>
<comment type="caution">
    <text evidence="1">The sequence shown here is derived from an EMBL/GenBank/DDBJ whole genome shotgun (WGS) entry which is preliminary data.</text>
</comment>
<gene>
    <name evidence="1" type="ORF">AWC27_28080</name>
</gene>
<dbReference type="RefSeq" id="WP_085670923.1">
    <property type="nucleotide sequence ID" value="NZ_JACKRU010000714.1"/>
</dbReference>
<dbReference type="EMBL" id="LQPW01000084">
    <property type="protein sequence ID" value="ORX03225.1"/>
    <property type="molecule type" value="Genomic_DNA"/>
</dbReference>
<evidence type="ECO:0000313" key="2">
    <source>
        <dbReference type="Proteomes" id="UP000193317"/>
    </source>
</evidence>
<proteinExistence type="predicted"/>
<protein>
    <submittedName>
        <fullName evidence="1">Uncharacterized protein</fullName>
    </submittedName>
</protein>
<keyword evidence="2" id="KW-1185">Reference proteome</keyword>
<organism evidence="1 2">
    <name type="scientific">Mycobacterium szulgai</name>
    <dbReference type="NCBI Taxonomy" id="1787"/>
    <lineage>
        <taxon>Bacteria</taxon>
        <taxon>Bacillati</taxon>
        <taxon>Actinomycetota</taxon>
        <taxon>Actinomycetes</taxon>
        <taxon>Mycobacteriales</taxon>
        <taxon>Mycobacteriaceae</taxon>
        <taxon>Mycobacterium</taxon>
    </lineage>
</organism>
<evidence type="ECO:0000313" key="1">
    <source>
        <dbReference type="EMBL" id="ORX03225.1"/>
    </source>
</evidence>
<dbReference type="OrthoDB" id="4710087at2"/>
<name>A0A1X2EIR9_MYCSZ</name>
<dbReference type="Proteomes" id="UP000193317">
    <property type="component" value="Unassembled WGS sequence"/>
</dbReference>
<sequence length="258" mass="28031">MGSGASRSELYLKLLIEQLHGVSLTQHDLDGRQGAVDYVFASPSGSGAVEMTTVQDPRAAAWGSKLDDGGTFECASPQDWTVVVDLRTRLNDLRRRLPAVLAACDRYGVSSPAQLPAAAREDTDVRWFNSTRSRLHAVDGRPGIIRVQMPAVFAFPRAEGLGEDLADLLSSAAIATKLDKLLSHRGVSERHLAIGVSDIYGSGFDLLDNLRMGRLDVPEYELPGGFAATHLWLTAGGQSVLTWNRADDWAWRELSTSN</sequence>
<dbReference type="AlphaFoldDB" id="A0A1X2EIR9"/>